<comment type="function">
    <text evidence="11">Involved in protein export. Participates in an early event of protein translocation across the chloroplast thylakoid membrane.</text>
</comment>
<keyword evidence="7" id="KW-0653">Protein transport</keyword>
<evidence type="ECO:0000256" key="13">
    <source>
        <dbReference type="SAM" id="SignalP"/>
    </source>
</evidence>
<keyword evidence="10 12" id="KW-0472">Membrane</keyword>
<comment type="subcellular location">
    <subcellularLocation>
        <location evidence="1">Membrane</location>
        <topology evidence="1">Multi-pass membrane protein</topology>
    </subcellularLocation>
</comment>
<accession>A0A1C9C7X8</accession>
<sequence length="70" mass="8009">MKLIWYIVSIFVICLILLNNPRSGNSGSFISQAKLLNATRSTQRGMLFLITINIVIFFLLTIYFVIKVQV</sequence>
<evidence type="ECO:0000256" key="7">
    <source>
        <dbReference type="ARBA" id="ARBA00022927"/>
    </source>
</evidence>
<gene>
    <name evidence="14" type="primary">secG</name>
    <name evidence="14" type="ORF">Riqu_016</name>
</gene>
<dbReference type="GO" id="GO:0015450">
    <property type="term" value="F:protein-transporting ATPase activity"/>
    <property type="evidence" value="ECO:0007669"/>
    <property type="project" value="InterPro"/>
</dbReference>
<dbReference type="NCBIfam" id="TIGR00810">
    <property type="entry name" value="secG"/>
    <property type="match status" value="1"/>
</dbReference>
<evidence type="ECO:0000256" key="2">
    <source>
        <dbReference type="ARBA" id="ARBA00008445"/>
    </source>
</evidence>
<protein>
    <recommendedName>
        <fullName evidence="4">Probable protein-export membrane protein SecG</fullName>
    </recommendedName>
    <alternativeName>
        <fullName evidence="3">Probable protein-export membrane protein secG</fullName>
    </alternativeName>
</protein>
<evidence type="ECO:0000256" key="4">
    <source>
        <dbReference type="ARBA" id="ARBA00015435"/>
    </source>
</evidence>
<evidence type="ECO:0000256" key="8">
    <source>
        <dbReference type="ARBA" id="ARBA00022989"/>
    </source>
</evidence>
<feature type="signal peptide" evidence="13">
    <location>
        <begin position="1"/>
        <end position="26"/>
    </location>
</feature>
<evidence type="ECO:0000256" key="9">
    <source>
        <dbReference type="ARBA" id="ARBA00023010"/>
    </source>
</evidence>
<keyword evidence="9" id="KW-0811">Translocation</keyword>
<evidence type="ECO:0000256" key="12">
    <source>
        <dbReference type="SAM" id="Phobius"/>
    </source>
</evidence>
<keyword evidence="6 12" id="KW-0812">Transmembrane</keyword>
<evidence type="ECO:0000313" key="14">
    <source>
        <dbReference type="EMBL" id="AOM64495.1"/>
    </source>
</evidence>
<evidence type="ECO:0000256" key="10">
    <source>
        <dbReference type="ARBA" id="ARBA00023136"/>
    </source>
</evidence>
<comment type="similarity">
    <text evidence="2">Belongs to the SecG family.</text>
</comment>
<evidence type="ECO:0000256" key="3">
    <source>
        <dbReference type="ARBA" id="ARBA00013657"/>
    </source>
</evidence>
<dbReference type="AlphaFoldDB" id="A0A1C9C7X8"/>
<evidence type="ECO:0000256" key="5">
    <source>
        <dbReference type="ARBA" id="ARBA00022448"/>
    </source>
</evidence>
<evidence type="ECO:0000256" key="1">
    <source>
        <dbReference type="ARBA" id="ARBA00004141"/>
    </source>
</evidence>
<keyword evidence="8 12" id="KW-1133">Transmembrane helix</keyword>
<geneLocation type="plastid" evidence="14"/>
<dbReference type="GO" id="GO:0016020">
    <property type="term" value="C:membrane"/>
    <property type="evidence" value="ECO:0007669"/>
    <property type="project" value="UniProtKB-SubCell"/>
</dbReference>
<feature type="transmembrane region" description="Helical" evidence="12">
    <location>
        <begin position="45"/>
        <end position="66"/>
    </location>
</feature>
<keyword evidence="13" id="KW-0732">Signal</keyword>
<organism evidence="14">
    <name type="scientific">Riquetophycus sp</name>
    <dbReference type="NCBI Taxonomy" id="1897556"/>
    <lineage>
        <taxon>Eukaryota</taxon>
        <taxon>Rhodophyta</taxon>
        <taxon>Florideophyceae</taxon>
        <taxon>Rhodymeniophycidae</taxon>
        <taxon>Peyssonneliales</taxon>
        <taxon>Peyssonneliaceae</taxon>
        <taxon>Riquetophycus</taxon>
    </lineage>
</organism>
<feature type="chain" id="PRO_5008894036" description="Probable protein-export membrane protein SecG" evidence="13">
    <location>
        <begin position="27"/>
        <end position="70"/>
    </location>
</feature>
<dbReference type="InterPro" id="IPR004692">
    <property type="entry name" value="SecG"/>
</dbReference>
<reference evidence="14" key="1">
    <citation type="journal article" date="2016" name="BMC Biol.">
        <title>Parallel evolution of highly conserved plastid genome architecture in red seaweeds and seed plants.</title>
        <authorList>
            <person name="Lee J."/>
            <person name="Cho C.H."/>
            <person name="Park S.I."/>
            <person name="Choi J.W."/>
            <person name="Song H.S."/>
            <person name="West J.A."/>
            <person name="Bhattacharya D."/>
            <person name="Yoon H.S."/>
        </authorList>
    </citation>
    <scope>NUCLEOTIDE SEQUENCE</scope>
</reference>
<name>A0A1C9C7X8_9FLOR</name>
<evidence type="ECO:0000256" key="6">
    <source>
        <dbReference type="ARBA" id="ARBA00022692"/>
    </source>
</evidence>
<keyword evidence="14" id="KW-0934">Plastid</keyword>
<dbReference type="EMBL" id="KX284710">
    <property type="protein sequence ID" value="AOM64495.1"/>
    <property type="molecule type" value="Genomic_DNA"/>
</dbReference>
<proteinExistence type="inferred from homology"/>
<evidence type="ECO:0000256" key="11">
    <source>
        <dbReference type="ARBA" id="ARBA00025638"/>
    </source>
</evidence>
<dbReference type="GO" id="GO:0009306">
    <property type="term" value="P:protein secretion"/>
    <property type="evidence" value="ECO:0007669"/>
    <property type="project" value="InterPro"/>
</dbReference>
<keyword evidence="5" id="KW-0813">Transport</keyword>